<organism evidence="4 8">
    <name type="scientific">Mycobacterium tuberculosis</name>
    <dbReference type="NCBI Taxonomy" id="1773"/>
    <lineage>
        <taxon>Bacteria</taxon>
        <taxon>Bacillati</taxon>
        <taxon>Actinomycetota</taxon>
        <taxon>Actinomycetes</taxon>
        <taxon>Mycobacteriales</taxon>
        <taxon>Mycobacteriaceae</taxon>
        <taxon>Mycobacterium</taxon>
        <taxon>Mycobacterium tuberculosis complex</taxon>
    </lineage>
</organism>
<evidence type="ECO:0000256" key="1">
    <source>
        <dbReference type="ARBA" id="ARBA00022603"/>
    </source>
</evidence>
<reference evidence="6 7" key="1">
    <citation type="submission" date="2015-03" db="EMBL/GenBank/DDBJ databases">
        <authorList>
            <consortium name="Pathogen Informatics"/>
        </authorList>
    </citation>
    <scope>NUCLEOTIDE SEQUENCE [LARGE SCALE GENOMIC DNA]</scope>
    <source>
        <strain evidence="4 8">Bir 172</strain>
        <strain evidence="5 6">G09801536</strain>
        <strain evidence="3 7">G09901357</strain>
    </source>
</reference>
<dbReference type="Proteomes" id="UP000045842">
    <property type="component" value="Unassembled WGS sequence"/>
</dbReference>
<dbReference type="Proteomes" id="UP000048948">
    <property type="component" value="Unassembled WGS sequence"/>
</dbReference>
<keyword evidence="1 4" id="KW-0489">Methyltransferase</keyword>
<evidence type="ECO:0000313" key="4">
    <source>
        <dbReference type="EMBL" id="CKS87269.1"/>
    </source>
</evidence>
<name>A0A0U0R475_MYCTX</name>
<evidence type="ECO:0000313" key="8">
    <source>
        <dbReference type="Proteomes" id="UP000048948"/>
    </source>
</evidence>
<dbReference type="Proteomes" id="UP000048289">
    <property type="component" value="Unassembled WGS sequence"/>
</dbReference>
<sequence>MRTHDDTWDIKTSVGATAVMVAAARAVETDRPDPLIRDPYARLLVTNAGAGAIWEAMLDPTLVAKAAAIDAETAAIVAYLRSYQAVRTNFFDT</sequence>
<protein>
    <submittedName>
        <fullName evidence="4">Conserved protein of uncharacterized function. Possible S-adenosylmethionine-dependent methyltransferase</fullName>
        <ecNumber evidence="4">2.1.1.-</ecNumber>
    </submittedName>
</protein>
<evidence type="ECO:0000313" key="3">
    <source>
        <dbReference type="EMBL" id="CFE41903.1"/>
    </source>
</evidence>
<proteinExistence type="predicted"/>
<dbReference type="Pfam" id="PF04072">
    <property type="entry name" value="LCM"/>
    <property type="match status" value="1"/>
</dbReference>
<gene>
    <name evidence="5" type="ORF">ERS007679_02398</name>
    <name evidence="3" type="ORF">ERS007681_03059</name>
    <name evidence="4" type="ORF">ERS027646_02604</name>
</gene>
<evidence type="ECO:0000313" key="6">
    <source>
        <dbReference type="Proteomes" id="UP000045842"/>
    </source>
</evidence>
<evidence type="ECO:0000313" key="5">
    <source>
        <dbReference type="EMBL" id="COV75306.1"/>
    </source>
</evidence>
<dbReference type="GO" id="GO:0008168">
    <property type="term" value="F:methyltransferase activity"/>
    <property type="evidence" value="ECO:0007669"/>
    <property type="project" value="UniProtKB-KW"/>
</dbReference>
<dbReference type="EMBL" id="CFOE01000475">
    <property type="protein sequence ID" value="CFE41903.1"/>
    <property type="molecule type" value="Genomic_DNA"/>
</dbReference>
<dbReference type="InterPro" id="IPR029063">
    <property type="entry name" value="SAM-dependent_MTases_sf"/>
</dbReference>
<dbReference type="EC" id="2.1.1.-" evidence="4"/>
<dbReference type="EMBL" id="CNGE01000500">
    <property type="protein sequence ID" value="CKS87269.1"/>
    <property type="molecule type" value="Genomic_DNA"/>
</dbReference>
<dbReference type="SUPFAM" id="SSF53335">
    <property type="entry name" value="S-adenosyl-L-methionine-dependent methyltransferases"/>
    <property type="match status" value="1"/>
</dbReference>
<dbReference type="Gene3D" id="3.40.50.150">
    <property type="entry name" value="Vaccinia Virus protein VP39"/>
    <property type="match status" value="1"/>
</dbReference>
<dbReference type="InterPro" id="IPR007213">
    <property type="entry name" value="Ppm1/Ppm2/Tcmp"/>
</dbReference>
<dbReference type="GO" id="GO:0032259">
    <property type="term" value="P:methylation"/>
    <property type="evidence" value="ECO:0007669"/>
    <property type="project" value="UniProtKB-KW"/>
</dbReference>
<dbReference type="EMBL" id="CSAD01000328">
    <property type="protein sequence ID" value="COV75306.1"/>
    <property type="molecule type" value="Genomic_DNA"/>
</dbReference>
<evidence type="ECO:0000256" key="2">
    <source>
        <dbReference type="ARBA" id="ARBA00022679"/>
    </source>
</evidence>
<accession>A0A0U0R475</accession>
<keyword evidence="2 4" id="KW-0808">Transferase</keyword>
<dbReference type="AlphaFoldDB" id="A0A0U0R475"/>
<evidence type="ECO:0000313" key="7">
    <source>
        <dbReference type="Proteomes" id="UP000048289"/>
    </source>
</evidence>